<keyword evidence="2" id="KW-1185">Reference proteome</keyword>
<name>A0ACC6M690_9BACI</name>
<protein>
    <submittedName>
        <fullName evidence="1">TetR/AcrR family transcriptional regulator</fullName>
    </submittedName>
</protein>
<evidence type="ECO:0000313" key="2">
    <source>
        <dbReference type="Proteomes" id="UP001277972"/>
    </source>
</evidence>
<proteinExistence type="predicted"/>
<dbReference type="Proteomes" id="UP001277972">
    <property type="component" value="Unassembled WGS sequence"/>
</dbReference>
<dbReference type="EMBL" id="JAWZSR010000005">
    <property type="protein sequence ID" value="MDX8046491.1"/>
    <property type="molecule type" value="Genomic_DNA"/>
</dbReference>
<comment type="caution">
    <text evidence="1">The sequence shown here is derived from an EMBL/GenBank/DDBJ whole genome shotgun (WGS) entry which is preliminary data.</text>
</comment>
<gene>
    <name evidence="1" type="ORF">SH601_10900</name>
</gene>
<organism evidence="1 2">
    <name type="scientific">Gracilibacillus pellucidus</name>
    <dbReference type="NCBI Taxonomy" id="3095368"/>
    <lineage>
        <taxon>Bacteria</taxon>
        <taxon>Bacillati</taxon>
        <taxon>Bacillota</taxon>
        <taxon>Bacilli</taxon>
        <taxon>Bacillales</taxon>
        <taxon>Bacillaceae</taxon>
        <taxon>Gracilibacillus</taxon>
    </lineage>
</organism>
<evidence type="ECO:0000313" key="1">
    <source>
        <dbReference type="EMBL" id="MDX8046491.1"/>
    </source>
</evidence>
<accession>A0ACC6M690</accession>
<reference evidence="1" key="1">
    <citation type="submission" date="2023-11" db="EMBL/GenBank/DDBJ databases">
        <title>Gracilibacillus pellucida a moderately halophilic bacterium isolated from saline soil in Xinjiang province.</title>
        <authorList>
            <person name="Zhang Z."/>
            <person name="Tan F."/>
            <person name="Wang Y."/>
            <person name="Xia M."/>
        </authorList>
    </citation>
    <scope>NUCLEOTIDE SEQUENCE</scope>
    <source>
        <strain evidence="1">S3-1-1</strain>
    </source>
</reference>
<sequence length="186" mass="21798">MKKEEIKHVAVKHFNAYGYEGVKMAHIAEELGIRKQSLSYHYPSKKELLMDAFSSAVEEENQFIRTFFNEITEKTAKESLYQFLKETQLRFYSKPNAVFLQEMSYKAPVDLIDITIAKYHTYMHVLKQEISNVLERAEIKYNLSDCVTGFITLLDGLITQLVYENMKAYEHALNISFDIFWRGITN</sequence>